<dbReference type="SUPFAM" id="SSF48576">
    <property type="entry name" value="Terpenoid synthases"/>
    <property type="match status" value="1"/>
</dbReference>
<dbReference type="Gene3D" id="1.10.600.10">
    <property type="entry name" value="Farnesyl Diphosphate Synthase"/>
    <property type="match status" value="1"/>
</dbReference>
<dbReference type="PANTHER" id="PTHR31225:SF248">
    <property type="entry name" value="(+)-DELTA-CADINENE SYNTHASE"/>
    <property type="match status" value="1"/>
</dbReference>
<feature type="domain" description="Terpene synthase N-terminal" evidence="3">
    <location>
        <begin position="29"/>
        <end position="205"/>
    </location>
</feature>
<dbReference type="Proteomes" id="UP001396334">
    <property type="component" value="Unassembled WGS sequence"/>
</dbReference>
<dbReference type="InterPro" id="IPR008949">
    <property type="entry name" value="Isoprenoid_synthase_dom_sf"/>
</dbReference>
<keyword evidence="2" id="KW-0460">Magnesium</keyword>
<feature type="domain" description="Terpene synthase metal-binding" evidence="4">
    <location>
        <begin position="267"/>
        <end position="501"/>
    </location>
</feature>
<dbReference type="SFLD" id="SFLDG01019">
    <property type="entry name" value="Terpene_Cyclase_Like_1_C_Termi"/>
    <property type="match status" value="1"/>
</dbReference>
<accession>A0ABR2TW08</accession>
<dbReference type="InterPro" id="IPR005630">
    <property type="entry name" value="Terpene_synthase_metal-bd"/>
</dbReference>
<name>A0ABR2TW08_9ROSI</name>
<dbReference type="CDD" id="cd00684">
    <property type="entry name" value="Terpene_cyclase_plant_C1"/>
    <property type="match status" value="1"/>
</dbReference>
<dbReference type="Pfam" id="PF01397">
    <property type="entry name" value="Terpene_synth"/>
    <property type="match status" value="1"/>
</dbReference>
<evidence type="ECO:0000259" key="3">
    <source>
        <dbReference type="Pfam" id="PF01397"/>
    </source>
</evidence>
<evidence type="ECO:0000313" key="6">
    <source>
        <dbReference type="Proteomes" id="UP001396334"/>
    </source>
</evidence>
<dbReference type="InterPro" id="IPR034741">
    <property type="entry name" value="Terpene_cyclase-like_1_C"/>
</dbReference>
<organism evidence="5 6">
    <name type="scientific">Hibiscus sabdariffa</name>
    <name type="common">roselle</name>
    <dbReference type="NCBI Taxonomy" id="183260"/>
    <lineage>
        <taxon>Eukaryota</taxon>
        <taxon>Viridiplantae</taxon>
        <taxon>Streptophyta</taxon>
        <taxon>Embryophyta</taxon>
        <taxon>Tracheophyta</taxon>
        <taxon>Spermatophyta</taxon>
        <taxon>Magnoliopsida</taxon>
        <taxon>eudicotyledons</taxon>
        <taxon>Gunneridae</taxon>
        <taxon>Pentapetalae</taxon>
        <taxon>rosids</taxon>
        <taxon>malvids</taxon>
        <taxon>Malvales</taxon>
        <taxon>Malvaceae</taxon>
        <taxon>Malvoideae</taxon>
        <taxon>Hibiscus</taxon>
    </lineage>
</organism>
<dbReference type="InterPro" id="IPR044814">
    <property type="entry name" value="Terpene_cyclase_plant_C1"/>
</dbReference>
<dbReference type="SUPFAM" id="SSF48239">
    <property type="entry name" value="Terpenoid cyclases/Protein prenyltransferases"/>
    <property type="match status" value="1"/>
</dbReference>
<dbReference type="EMBL" id="JBBPBN010000004">
    <property type="protein sequence ID" value="KAK9041688.1"/>
    <property type="molecule type" value="Genomic_DNA"/>
</dbReference>
<dbReference type="InterPro" id="IPR050148">
    <property type="entry name" value="Terpene_synthase-like"/>
</dbReference>
<protein>
    <recommendedName>
        <fullName evidence="7">(+)-delta-cadinene synthase</fullName>
    </recommendedName>
</protein>
<evidence type="ECO:0000259" key="4">
    <source>
        <dbReference type="Pfam" id="PF03936"/>
    </source>
</evidence>
<dbReference type="InterPro" id="IPR036965">
    <property type="entry name" value="Terpene_synth_N_sf"/>
</dbReference>
<evidence type="ECO:0000256" key="1">
    <source>
        <dbReference type="ARBA" id="ARBA00022723"/>
    </source>
</evidence>
<evidence type="ECO:0000313" key="5">
    <source>
        <dbReference type="EMBL" id="KAK9041688.1"/>
    </source>
</evidence>
<keyword evidence="1" id="KW-0479">Metal-binding</keyword>
<reference evidence="5 6" key="1">
    <citation type="journal article" date="2024" name="G3 (Bethesda)">
        <title>Genome assembly of Hibiscus sabdariffa L. provides insights into metabolisms of medicinal natural products.</title>
        <authorList>
            <person name="Kim T."/>
        </authorList>
    </citation>
    <scope>NUCLEOTIDE SEQUENCE [LARGE SCALE GENOMIC DNA]</scope>
    <source>
        <strain evidence="5">TK-2024</strain>
        <tissue evidence="5">Old leaves</tissue>
    </source>
</reference>
<sequence length="558" mass="65214">MSCENLVPSQEGNLSKENRHLTKFVPDVWGDTFLAPPPQLDMDDITRLEYQELKEQVRRMLMTNMDNPSQKLDLIDAVQRLGVAYHFDKEIEDALQIIYHHHCNHVLVDDDDDLYTTAVRFRLLREHGFHVDSAETFNKFKDEEGDFKKSLISDVKGMLQLYEAAHFQVHGENILEEALSFTNFHLKLAETKVDYPLSTQIADALNRPLRKSLPRLVARSYISIYQGYGTHDPNLLKFAKLDFKIVQHLHKKEVYELNRWWRGLDVLINFPFTRDRFVECYFWILGVYFEPHYTVGRNFTTKVIALISILDDIYDVYGTYKELEIFTKAIHRWDINSMDQLPDYMKVWYKEALNVYKDMEDLMSKEGKTYRVQFAIDAMKRQSQVYYVEAKWFHENYIPTMEEYMSIALMSSGYPNLTIASLVGMEENITKETFVWAFNVPKILKASSTICRLMDDVVSHEFEHERGHVSSAVECYMNQYETSMQATYDELFKQVKDAWKDINEGFLKPMAASTSVLYRILNLAKVMDLYYKGEDAYTLAGDSAKTSITAVLIDSILI</sequence>
<dbReference type="Gene3D" id="1.50.10.130">
    <property type="entry name" value="Terpene synthase, N-terminal domain"/>
    <property type="match status" value="1"/>
</dbReference>
<proteinExistence type="predicted"/>
<dbReference type="InterPro" id="IPR008930">
    <property type="entry name" value="Terpenoid_cyclase/PrenylTrfase"/>
</dbReference>
<dbReference type="InterPro" id="IPR001906">
    <property type="entry name" value="Terpene_synth_N"/>
</dbReference>
<evidence type="ECO:0008006" key="7">
    <source>
        <dbReference type="Google" id="ProtNLM"/>
    </source>
</evidence>
<dbReference type="PANTHER" id="PTHR31225">
    <property type="entry name" value="OS04G0344100 PROTEIN-RELATED"/>
    <property type="match status" value="1"/>
</dbReference>
<dbReference type="Pfam" id="PF03936">
    <property type="entry name" value="Terpene_synth_C"/>
    <property type="match status" value="1"/>
</dbReference>
<keyword evidence="6" id="KW-1185">Reference proteome</keyword>
<gene>
    <name evidence="5" type="ORF">V6N11_016778</name>
</gene>
<dbReference type="SFLD" id="SFLDS00005">
    <property type="entry name" value="Isoprenoid_Synthase_Type_I"/>
    <property type="match status" value="1"/>
</dbReference>
<comment type="caution">
    <text evidence="5">The sequence shown here is derived from an EMBL/GenBank/DDBJ whole genome shotgun (WGS) entry which is preliminary data.</text>
</comment>
<evidence type="ECO:0000256" key="2">
    <source>
        <dbReference type="ARBA" id="ARBA00022842"/>
    </source>
</evidence>